<keyword evidence="2" id="KW-1185">Reference proteome</keyword>
<evidence type="ECO:0000313" key="2">
    <source>
        <dbReference type="Proteomes" id="UP001237105"/>
    </source>
</evidence>
<reference evidence="1 2" key="1">
    <citation type="submission" date="2023-05" db="EMBL/GenBank/DDBJ databases">
        <title>Draft genome sequence of Streptomyces sp. B-S-A12 isolated from a cave soil in Thailand.</title>
        <authorList>
            <person name="Chamroensaksri N."/>
            <person name="Muangham S."/>
        </authorList>
    </citation>
    <scope>NUCLEOTIDE SEQUENCE [LARGE SCALE GENOMIC DNA]</scope>
    <source>
        <strain evidence="1 2">B-S-A12</strain>
    </source>
</reference>
<evidence type="ECO:0000313" key="1">
    <source>
        <dbReference type="EMBL" id="MDI3420675.1"/>
    </source>
</evidence>
<dbReference type="RefSeq" id="WP_282536547.1">
    <property type="nucleotide sequence ID" value="NZ_JASCIS010000018.1"/>
</dbReference>
<sequence>MADWEKHLNEVEARTVPLPDEVTTLLEQIEGQLDRLVQDSPVAALKAVAALERTAKRFGSGAAAYTDADELSDETLATALACQQQTPEPGCFATD</sequence>
<dbReference type="EMBL" id="JASCIS010000018">
    <property type="protein sequence ID" value="MDI3420675.1"/>
    <property type="molecule type" value="Genomic_DNA"/>
</dbReference>
<organism evidence="1 2">
    <name type="scientific">Streptomyces luteolus</name>
    <dbReference type="NCBI Taxonomy" id="3043615"/>
    <lineage>
        <taxon>Bacteria</taxon>
        <taxon>Bacillati</taxon>
        <taxon>Actinomycetota</taxon>
        <taxon>Actinomycetes</taxon>
        <taxon>Kitasatosporales</taxon>
        <taxon>Streptomycetaceae</taxon>
        <taxon>Streptomyces</taxon>
    </lineage>
</organism>
<proteinExistence type="predicted"/>
<dbReference type="Proteomes" id="UP001237105">
    <property type="component" value="Unassembled WGS sequence"/>
</dbReference>
<gene>
    <name evidence="1" type="ORF">QIT00_19305</name>
</gene>
<comment type="caution">
    <text evidence="1">The sequence shown here is derived from an EMBL/GenBank/DDBJ whole genome shotgun (WGS) entry which is preliminary data.</text>
</comment>
<accession>A0ABT6SYJ4</accession>
<name>A0ABT6SYJ4_9ACTN</name>
<protein>
    <submittedName>
        <fullName evidence="1">Uncharacterized protein</fullName>
    </submittedName>
</protein>